<dbReference type="PANTHER" id="PTHR31596:SF1">
    <property type="entry name" value="T-CELL ACTIVATION INHIBITOR, MITOCHONDRIAL"/>
    <property type="match status" value="1"/>
</dbReference>
<feature type="domain" description="DUF4461" evidence="2">
    <location>
        <begin position="185"/>
        <end position="493"/>
    </location>
</feature>
<feature type="domain" description="DUF4460" evidence="1">
    <location>
        <begin position="31"/>
        <end position="128"/>
    </location>
</feature>
<dbReference type="AlphaFoldDB" id="A0AAW1V1B8"/>
<dbReference type="Proteomes" id="UP001431783">
    <property type="component" value="Unassembled WGS sequence"/>
</dbReference>
<evidence type="ECO:0000313" key="3">
    <source>
        <dbReference type="EMBL" id="KAK9888863.1"/>
    </source>
</evidence>
<dbReference type="EMBL" id="JARQZJ010000121">
    <property type="protein sequence ID" value="KAK9888863.1"/>
    <property type="molecule type" value="Genomic_DNA"/>
</dbReference>
<evidence type="ECO:0000259" key="2">
    <source>
        <dbReference type="Pfam" id="PF14688"/>
    </source>
</evidence>
<name>A0AAW1V1B8_9CUCU</name>
<keyword evidence="4" id="KW-1185">Reference proteome</keyword>
<sequence>MYKLVTFRKSTHLLHLNSSILLASLSSGLNVRNLTTSEASTALRPFYFAVHPDLFGQYPLQRAINENSLKQLSSILETLQNKGYLKPISLPFYLKEKDNEGIFRYVKIFLQSGDLRQTVLVILKSCNLPTDYIDKIPEEKKPSHKYENVKINVENMDFSKINENDPIFGQFVMKQKIKEAQDSFKLQNWLRKNIEKAKLLREKSRPLTEEVRKLQEIISNEFQLLDIRWNCGWNETHYRGCLMSFISLAEQHPEPMKVLKGKVLVFAPFTGISLDGHIMLNIAEVRHNWLELIKNVRSYDSILSRIPNFEKAVSQVLRNIKIGRRKFMFKVMAGEYERNLLQVTTSLSDYLSYRKFPKEWPQSLENFEIVVENEAGPLMVSPTGQFIVPCSLPGQLLVNFIHTHLVEAEMKANNYKRDKYKERHLHNQCRSEFDLEYLGKDDNVTPELMITCCEQLLYHKHEINILLKGLHLNISTYYSVLSDGVVCIPWNFKL</sequence>
<dbReference type="GO" id="GO:0005739">
    <property type="term" value="C:mitochondrion"/>
    <property type="evidence" value="ECO:0007669"/>
    <property type="project" value="TreeGrafter"/>
</dbReference>
<protein>
    <recommendedName>
        <fullName evidence="5">T-cell activation inhibitor, mitochondrial</fullName>
    </recommendedName>
</protein>
<evidence type="ECO:0000259" key="1">
    <source>
        <dbReference type="Pfam" id="PF14687"/>
    </source>
</evidence>
<gene>
    <name evidence="3" type="ORF">WA026_001084</name>
</gene>
<dbReference type="Pfam" id="PF14687">
    <property type="entry name" value="DUF4460"/>
    <property type="match status" value="1"/>
</dbReference>
<evidence type="ECO:0008006" key="5">
    <source>
        <dbReference type="Google" id="ProtNLM"/>
    </source>
</evidence>
<accession>A0AAW1V1B8</accession>
<proteinExistence type="predicted"/>
<organism evidence="3 4">
    <name type="scientific">Henosepilachna vigintioctopunctata</name>
    <dbReference type="NCBI Taxonomy" id="420089"/>
    <lineage>
        <taxon>Eukaryota</taxon>
        <taxon>Metazoa</taxon>
        <taxon>Ecdysozoa</taxon>
        <taxon>Arthropoda</taxon>
        <taxon>Hexapoda</taxon>
        <taxon>Insecta</taxon>
        <taxon>Pterygota</taxon>
        <taxon>Neoptera</taxon>
        <taxon>Endopterygota</taxon>
        <taxon>Coleoptera</taxon>
        <taxon>Polyphaga</taxon>
        <taxon>Cucujiformia</taxon>
        <taxon>Coccinelloidea</taxon>
        <taxon>Coccinellidae</taxon>
        <taxon>Epilachninae</taxon>
        <taxon>Epilachnini</taxon>
        <taxon>Henosepilachna</taxon>
    </lineage>
</organism>
<dbReference type="InterPro" id="IPR027986">
    <property type="entry name" value="TCAIM"/>
</dbReference>
<comment type="caution">
    <text evidence="3">The sequence shown here is derived from an EMBL/GenBank/DDBJ whole genome shotgun (WGS) entry which is preliminary data.</text>
</comment>
<evidence type="ECO:0000313" key="4">
    <source>
        <dbReference type="Proteomes" id="UP001431783"/>
    </source>
</evidence>
<dbReference type="InterPro" id="IPR027989">
    <property type="entry name" value="DUF4461"/>
</dbReference>
<reference evidence="3 4" key="1">
    <citation type="submission" date="2023-03" db="EMBL/GenBank/DDBJ databases">
        <title>Genome insight into feeding habits of ladybird beetles.</title>
        <authorList>
            <person name="Li H.-S."/>
            <person name="Huang Y.-H."/>
            <person name="Pang H."/>
        </authorList>
    </citation>
    <scope>NUCLEOTIDE SEQUENCE [LARGE SCALE GENOMIC DNA]</scope>
    <source>
        <strain evidence="3">SYSU_2023b</strain>
        <tissue evidence="3">Whole body</tissue>
    </source>
</reference>
<dbReference type="Pfam" id="PF14688">
    <property type="entry name" value="DUF4461"/>
    <property type="match status" value="1"/>
</dbReference>
<dbReference type="InterPro" id="IPR028031">
    <property type="entry name" value="DUF4460"/>
</dbReference>
<dbReference type="PANTHER" id="PTHR31596">
    <property type="entry name" value="T-CELL ACTIVATION INHIBITOR, MITOCHONDRIAL"/>
    <property type="match status" value="1"/>
</dbReference>